<gene>
    <name evidence="2" type="ORF">CMMCAS07_11420</name>
</gene>
<dbReference type="AlphaFoldDB" id="A0A251XHV5"/>
<evidence type="ECO:0000256" key="1">
    <source>
        <dbReference type="SAM" id="MobiDB-lite"/>
    </source>
</evidence>
<organism evidence="2 3">
    <name type="scientific">Clavibacter michiganensis subsp. michiganensis</name>
    <dbReference type="NCBI Taxonomy" id="33013"/>
    <lineage>
        <taxon>Bacteria</taxon>
        <taxon>Bacillati</taxon>
        <taxon>Actinomycetota</taxon>
        <taxon>Actinomycetes</taxon>
        <taxon>Micrococcales</taxon>
        <taxon>Microbacteriaceae</taxon>
        <taxon>Clavibacter</taxon>
    </lineage>
</organism>
<evidence type="ECO:0000313" key="3">
    <source>
        <dbReference type="Proteomes" id="UP000195062"/>
    </source>
</evidence>
<sequence length="48" mass="4835">MTDAPLTGGAHASDARPDEAHPGLAERWASVQADVADGIARPAAGPTR</sequence>
<dbReference type="Proteomes" id="UP000195062">
    <property type="component" value="Unassembled WGS sequence"/>
</dbReference>
<feature type="region of interest" description="Disordered" evidence="1">
    <location>
        <begin position="1"/>
        <end position="29"/>
    </location>
</feature>
<dbReference type="EMBL" id="MDHH01000002">
    <property type="protein sequence ID" value="OUE02620.1"/>
    <property type="molecule type" value="Genomic_DNA"/>
</dbReference>
<accession>A0A251XHV5</accession>
<proteinExistence type="predicted"/>
<evidence type="ECO:0000313" key="2">
    <source>
        <dbReference type="EMBL" id="OUE02620.1"/>
    </source>
</evidence>
<protein>
    <submittedName>
        <fullName evidence="2">Uncharacterized protein</fullName>
    </submittedName>
</protein>
<comment type="caution">
    <text evidence="2">The sequence shown here is derived from an EMBL/GenBank/DDBJ whole genome shotgun (WGS) entry which is preliminary data.</text>
</comment>
<reference evidence="2 3" key="1">
    <citation type="submission" date="2016-08" db="EMBL/GenBank/DDBJ databases">
        <title>Genome sequence of Clavibacter michiganensis subsp. michiganensis strain CASJ007.</title>
        <authorList>
            <person name="Thapa S.P."/>
            <person name="Coaker G."/>
        </authorList>
    </citation>
    <scope>NUCLEOTIDE SEQUENCE [LARGE SCALE GENOMIC DNA]</scope>
    <source>
        <strain evidence="2">CASJ007</strain>
    </source>
</reference>
<keyword evidence="3" id="KW-1185">Reference proteome</keyword>
<name>A0A251XHV5_CLAMM</name>